<dbReference type="Pfam" id="PF12730">
    <property type="entry name" value="ABC2_membrane_4"/>
    <property type="match status" value="1"/>
</dbReference>
<feature type="transmembrane region" description="Helical" evidence="1">
    <location>
        <begin position="54"/>
        <end position="76"/>
    </location>
</feature>
<sequence length="244" mass="27666">MFKLIKCEFLKLNHMISIIISFLFPLLCIIIGFININSGKVKISGADQMWNAIYVQSASLYGGILFPAFLCIIIAMQWRVEFKNNNINNLLITDIPQSHIYLSKIITTFLIATLNIIVYIAIIFTAVKVFLPKESVKSFVFYAPLIGLICSLPLICIQHFVSMNFKNFALPLTVGIILSFPNAIISCYSFSKFFPYSYICRGMFFNVSSDLTVKFENCIFVYGTLLFIALTAAGIKIFKSKDFR</sequence>
<reference evidence="2 3" key="1">
    <citation type="submission" date="2024-11" db="EMBL/GenBank/DDBJ databases">
        <authorList>
            <person name="Heng Y.C."/>
            <person name="Lim A.C.H."/>
            <person name="Lee J.K.Y."/>
            <person name="Kittelmann S."/>
        </authorList>
    </citation>
    <scope>NUCLEOTIDE SEQUENCE [LARGE SCALE GENOMIC DNA]</scope>
    <source>
        <strain evidence="2 3">WILCCON 0114</strain>
    </source>
</reference>
<protein>
    <submittedName>
        <fullName evidence="2">ABC transporter permease</fullName>
    </submittedName>
</protein>
<keyword evidence="1" id="KW-0812">Transmembrane</keyword>
<dbReference type="RefSeq" id="WP_406789923.1">
    <property type="nucleotide sequence ID" value="NZ_JBJIAA010000030.1"/>
</dbReference>
<name>A0ABW8TP61_9CLOT</name>
<dbReference type="Proteomes" id="UP001623592">
    <property type="component" value="Unassembled WGS sequence"/>
</dbReference>
<feature type="transmembrane region" description="Helical" evidence="1">
    <location>
        <begin position="12"/>
        <end position="34"/>
    </location>
</feature>
<feature type="transmembrane region" description="Helical" evidence="1">
    <location>
        <begin position="105"/>
        <end position="127"/>
    </location>
</feature>
<feature type="transmembrane region" description="Helical" evidence="1">
    <location>
        <begin position="139"/>
        <end position="161"/>
    </location>
</feature>
<evidence type="ECO:0000313" key="3">
    <source>
        <dbReference type="Proteomes" id="UP001623592"/>
    </source>
</evidence>
<evidence type="ECO:0000256" key="1">
    <source>
        <dbReference type="SAM" id="Phobius"/>
    </source>
</evidence>
<feature type="transmembrane region" description="Helical" evidence="1">
    <location>
        <begin position="219"/>
        <end position="238"/>
    </location>
</feature>
<dbReference type="EMBL" id="JBJIAA010000030">
    <property type="protein sequence ID" value="MFL0253253.1"/>
    <property type="molecule type" value="Genomic_DNA"/>
</dbReference>
<proteinExistence type="predicted"/>
<feature type="transmembrane region" description="Helical" evidence="1">
    <location>
        <begin position="168"/>
        <end position="191"/>
    </location>
</feature>
<accession>A0ABW8TP61</accession>
<keyword evidence="1" id="KW-0472">Membrane</keyword>
<keyword evidence="3" id="KW-1185">Reference proteome</keyword>
<keyword evidence="1" id="KW-1133">Transmembrane helix</keyword>
<gene>
    <name evidence="2" type="ORF">ACJDT4_22865</name>
</gene>
<comment type="caution">
    <text evidence="2">The sequence shown here is derived from an EMBL/GenBank/DDBJ whole genome shotgun (WGS) entry which is preliminary data.</text>
</comment>
<evidence type="ECO:0000313" key="2">
    <source>
        <dbReference type="EMBL" id="MFL0253253.1"/>
    </source>
</evidence>
<dbReference type="CDD" id="cd21809">
    <property type="entry name" value="ABC-2_lan_permease-like"/>
    <property type="match status" value="1"/>
</dbReference>
<organism evidence="2 3">
    <name type="scientific">Clostridium neuense</name>
    <dbReference type="NCBI Taxonomy" id="1728934"/>
    <lineage>
        <taxon>Bacteria</taxon>
        <taxon>Bacillati</taxon>
        <taxon>Bacillota</taxon>
        <taxon>Clostridia</taxon>
        <taxon>Eubacteriales</taxon>
        <taxon>Clostridiaceae</taxon>
        <taxon>Clostridium</taxon>
    </lineage>
</organism>